<protein>
    <submittedName>
        <fullName evidence="2">40533_t:CDS:1</fullName>
    </submittedName>
</protein>
<organism evidence="2 3">
    <name type="scientific">Gigaspora margarita</name>
    <dbReference type="NCBI Taxonomy" id="4874"/>
    <lineage>
        <taxon>Eukaryota</taxon>
        <taxon>Fungi</taxon>
        <taxon>Fungi incertae sedis</taxon>
        <taxon>Mucoromycota</taxon>
        <taxon>Glomeromycotina</taxon>
        <taxon>Glomeromycetes</taxon>
        <taxon>Diversisporales</taxon>
        <taxon>Gigasporaceae</taxon>
        <taxon>Gigaspora</taxon>
    </lineage>
</organism>
<evidence type="ECO:0000313" key="2">
    <source>
        <dbReference type="EMBL" id="CAG8812059.1"/>
    </source>
</evidence>
<sequence>MICLSYLSMIAKKHYIYSQKNNNSSSSQESSKLSNEDALKTSNIELSTKTVTPNNLKSSKDSWVWSYMEKDVVNKQVACDIITVSLDGHEKKCDKVYSITTSTTHLSEHLNTIHRIFPSKKYEKNSEEQTIIRSDNLAQTIPSMLLKQSEDSFESACQVFNTESIPTTLDPSSNLSSTSTSISISNQSPISNIQKN</sequence>
<keyword evidence="3" id="KW-1185">Reference proteome</keyword>
<reference evidence="2 3" key="1">
    <citation type="submission" date="2021-06" db="EMBL/GenBank/DDBJ databases">
        <authorList>
            <person name="Kallberg Y."/>
            <person name="Tangrot J."/>
            <person name="Rosling A."/>
        </authorList>
    </citation>
    <scope>NUCLEOTIDE SEQUENCE [LARGE SCALE GENOMIC DNA]</scope>
    <source>
        <strain evidence="2 3">120-4 pot B 10/14</strain>
    </source>
</reference>
<dbReference type="EMBL" id="CAJVQB010028270">
    <property type="protein sequence ID" value="CAG8812059.1"/>
    <property type="molecule type" value="Genomic_DNA"/>
</dbReference>
<name>A0ABN7W1J0_GIGMA</name>
<proteinExistence type="predicted"/>
<evidence type="ECO:0000313" key="3">
    <source>
        <dbReference type="Proteomes" id="UP000789901"/>
    </source>
</evidence>
<accession>A0ABN7W1J0</accession>
<feature type="region of interest" description="Disordered" evidence="1">
    <location>
        <begin position="168"/>
        <end position="196"/>
    </location>
</feature>
<gene>
    <name evidence="2" type="ORF">GMARGA_LOCUS25478</name>
</gene>
<evidence type="ECO:0000256" key="1">
    <source>
        <dbReference type="SAM" id="MobiDB-lite"/>
    </source>
</evidence>
<dbReference type="Proteomes" id="UP000789901">
    <property type="component" value="Unassembled WGS sequence"/>
</dbReference>
<comment type="caution">
    <text evidence="2">The sequence shown here is derived from an EMBL/GenBank/DDBJ whole genome shotgun (WGS) entry which is preliminary data.</text>
</comment>